<dbReference type="InterPro" id="IPR006016">
    <property type="entry name" value="UspA"/>
</dbReference>
<dbReference type="EMBL" id="JBHMCF010000011">
    <property type="protein sequence ID" value="MFB9470822.1"/>
    <property type="molecule type" value="Genomic_DNA"/>
</dbReference>
<proteinExistence type="inferred from homology"/>
<evidence type="ECO:0000256" key="1">
    <source>
        <dbReference type="ARBA" id="ARBA00008791"/>
    </source>
</evidence>
<comment type="similarity">
    <text evidence="1">Belongs to the universal stress protein A family.</text>
</comment>
<dbReference type="Pfam" id="PF00582">
    <property type="entry name" value="Usp"/>
    <property type="match status" value="2"/>
</dbReference>
<accession>A0ABV5NKS2</accession>
<dbReference type="PANTHER" id="PTHR46268:SF6">
    <property type="entry name" value="UNIVERSAL STRESS PROTEIN UP12"/>
    <property type="match status" value="1"/>
</dbReference>
<feature type="domain" description="UspA" evidence="2">
    <location>
        <begin position="16"/>
        <end position="139"/>
    </location>
</feature>
<protein>
    <submittedName>
        <fullName evidence="3">Universal stress protein</fullName>
    </submittedName>
</protein>
<comment type="caution">
    <text evidence="3">The sequence shown here is derived from an EMBL/GenBank/DDBJ whole genome shotgun (WGS) entry which is preliminary data.</text>
</comment>
<feature type="domain" description="UspA" evidence="2">
    <location>
        <begin position="151"/>
        <end position="284"/>
    </location>
</feature>
<evidence type="ECO:0000313" key="4">
    <source>
        <dbReference type="Proteomes" id="UP001589568"/>
    </source>
</evidence>
<dbReference type="InterPro" id="IPR006015">
    <property type="entry name" value="Universal_stress_UspA"/>
</dbReference>
<dbReference type="CDD" id="cd00293">
    <property type="entry name" value="USP-like"/>
    <property type="match status" value="2"/>
</dbReference>
<dbReference type="PANTHER" id="PTHR46268">
    <property type="entry name" value="STRESS RESPONSE PROTEIN NHAX"/>
    <property type="match status" value="1"/>
</dbReference>
<dbReference type="Proteomes" id="UP001589568">
    <property type="component" value="Unassembled WGS sequence"/>
</dbReference>
<name>A0ABV5NKS2_9ACTN</name>
<sequence length="289" mass="30266">MKLDDVLAGYVPGPRGHDGLTLAVLLASQAGARLSVAYVRPPAVSTPGPARAEESAWRAYLREQADTALAQARELAGDEADYVVTAHRGSGRGLVELARKRGADVVVIGPAPGGGRGRIALGSTADQLLHSSSVPVLLAPRGFGEGPPAAFDRITLAYRRGPGCDQAVKVAAATAATLGVPLRLVTLVLSSGRRARIEEEMLVRLRDQAAADLRTAARGHRRSQAPVEVEVLEGRNVAQALGATSWLPGEMIICASSDTGPLRRVFLGDTSIKIIKAATCPVMILTRQP</sequence>
<keyword evidence="4" id="KW-1185">Reference proteome</keyword>
<gene>
    <name evidence="3" type="ORF">ACFFR3_14975</name>
</gene>
<evidence type="ECO:0000313" key="3">
    <source>
        <dbReference type="EMBL" id="MFB9470822.1"/>
    </source>
</evidence>
<dbReference type="Gene3D" id="3.40.50.12370">
    <property type="match status" value="1"/>
</dbReference>
<dbReference type="PRINTS" id="PR01438">
    <property type="entry name" value="UNVRSLSTRESS"/>
</dbReference>
<organism evidence="3 4">
    <name type="scientific">Nonomuraea salmonea</name>
    <dbReference type="NCBI Taxonomy" id="46181"/>
    <lineage>
        <taxon>Bacteria</taxon>
        <taxon>Bacillati</taxon>
        <taxon>Actinomycetota</taxon>
        <taxon>Actinomycetes</taxon>
        <taxon>Streptosporangiales</taxon>
        <taxon>Streptosporangiaceae</taxon>
        <taxon>Nonomuraea</taxon>
    </lineage>
</organism>
<evidence type="ECO:0000259" key="2">
    <source>
        <dbReference type="Pfam" id="PF00582"/>
    </source>
</evidence>
<dbReference type="SUPFAM" id="SSF52402">
    <property type="entry name" value="Adenine nucleotide alpha hydrolases-like"/>
    <property type="match status" value="2"/>
</dbReference>
<reference evidence="3 4" key="1">
    <citation type="submission" date="2024-09" db="EMBL/GenBank/DDBJ databases">
        <authorList>
            <person name="Sun Q."/>
            <person name="Mori K."/>
        </authorList>
    </citation>
    <scope>NUCLEOTIDE SEQUENCE [LARGE SCALE GENOMIC DNA]</scope>
    <source>
        <strain evidence="3 4">JCM 3324</strain>
    </source>
</reference>
<dbReference type="RefSeq" id="WP_345401213.1">
    <property type="nucleotide sequence ID" value="NZ_BAAAXS010000001.1"/>
</dbReference>